<feature type="region of interest" description="Disordered" evidence="1">
    <location>
        <begin position="68"/>
        <end position="97"/>
    </location>
</feature>
<dbReference type="AlphaFoldDB" id="A0AA88PAS7"/>
<feature type="region of interest" description="Disordered" evidence="1">
    <location>
        <begin position="1"/>
        <end position="42"/>
    </location>
</feature>
<dbReference type="Proteomes" id="UP001187343">
    <property type="component" value="Unassembled WGS sequence"/>
</dbReference>
<evidence type="ECO:0000256" key="1">
    <source>
        <dbReference type="SAM" id="MobiDB-lite"/>
    </source>
</evidence>
<proteinExistence type="predicted"/>
<feature type="compositionally biased region" description="Polar residues" evidence="1">
    <location>
        <begin position="73"/>
        <end position="88"/>
    </location>
</feature>
<reference evidence="2" key="1">
    <citation type="submission" date="2023-08" db="EMBL/GenBank/DDBJ databases">
        <title>Chromosome-level Genome Assembly of mud carp (Cirrhinus molitorella).</title>
        <authorList>
            <person name="Liu H."/>
        </authorList>
    </citation>
    <scope>NUCLEOTIDE SEQUENCE</scope>
    <source>
        <strain evidence="2">Prfri</strain>
        <tissue evidence="2">Muscle</tissue>
    </source>
</reference>
<keyword evidence="3" id="KW-1185">Reference proteome</keyword>
<gene>
    <name evidence="2" type="ORF">Q8A67_019469</name>
</gene>
<evidence type="ECO:0000313" key="3">
    <source>
        <dbReference type="Proteomes" id="UP001187343"/>
    </source>
</evidence>
<comment type="caution">
    <text evidence="2">The sequence shown here is derived from an EMBL/GenBank/DDBJ whole genome shotgun (WGS) entry which is preliminary data.</text>
</comment>
<organism evidence="2 3">
    <name type="scientific">Cirrhinus molitorella</name>
    <name type="common">mud carp</name>
    <dbReference type="NCBI Taxonomy" id="172907"/>
    <lineage>
        <taxon>Eukaryota</taxon>
        <taxon>Metazoa</taxon>
        <taxon>Chordata</taxon>
        <taxon>Craniata</taxon>
        <taxon>Vertebrata</taxon>
        <taxon>Euteleostomi</taxon>
        <taxon>Actinopterygii</taxon>
        <taxon>Neopterygii</taxon>
        <taxon>Teleostei</taxon>
        <taxon>Ostariophysi</taxon>
        <taxon>Cypriniformes</taxon>
        <taxon>Cyprinidae</taxon>
        <taxon>Labeoninae</taxon>
        <taxon>Labeonini</taxon>
        <taxon>Cirrhinus</taxon>
    </lineage>
</organism>
<accession>A0AA88PAS7</accession>
<name>A0AA88PAS7_9TELE</name>
<evidence type="ECO:0000313" key="2">
    <source>
        <dbReference type="EMBL" id="KAK2878678.1"/>
    </source>
</evidence>
<protein>
    <submittedName>
        <fullName evidence="2">Uncharacterized protein</fullName>
    </submittedName>
</protein>
<dbReference type="EMBL" id="JAUYZG010000019">
    <property type="protein sequence ID" value="KAK2878678.1"/>
    <property type="molecule type" value="Genomic_DNA"/>
</dbReference>
<sequence>MLRLLFPSLNSSSNKPPSPPPLPKSSPWKNSSGRQDGGEVNKLEGGVSVVGELGGGHPRCLQMRRAAGDTEGLRNTNTVPSAPNSLTVSEGARVPLD</sequence>